<proteinExistence type="predicted"/>
<protein>
    <submittedName>
        <fullName evidence="1">Uncharacterized protein</fullName>
    </submittedName>
</protein>
<dbReference type="AlphaFoldDB" id="A0AAD7NPD3"/>
<organism evidence="1 2">
    <name type="scientific">Mycena maculata</name>
    <dbReference type="NCBI Taxonomy" id="230809"/>
    <lineage>
        <taxon>Eukaryota</taxon>
        <taxon>Fungi</taxon>
        <taxon>Dikarya</taxon>
        <taxon>Basidiomycota</taxon>
        <taxon>Agaricomycotina</taxon>
        <taxon>Agaricomycetes</taxon>
        <taxon>Agaricomycetidae</taxon>
        <taxon>Agaricales</taxon>
        <taxon>Marasmiineae</taxon>
        <taxon>Mycenaceae</taxon>
        <taxon>Mycena</taxon>
    </lineage>
</organism>
<reference evidence="1" key="1">
    <citation type="submission" date="2023-03" db="EMBL/GenBank/DDBJ databases">
        <title>Massive genome expansion in bonnet fungi (Mycena s.s.) driven by repeated elements and novel gene families across ecological guilds.</title>
        <authorList>
            <consortium name="Lawrence Berkeley National Laboratory"/>
            <person name="Harder C.B."/>
            <person name="Miyauchi S."/>
            <person name="Viragh M."/>
            <person name="Kuo A."/>
            <person name="Thoen E."/>
            <person name="Andreopoulos B."/>
            <person name="Lu D."/>
            <person name="Skrede I."/>
            <person name="Drula E."/>
            <person name="Henrissat B."/>
            <person name="Morin E."/>
            <person name="Kohler A."/>
            <person name="Barry K."/>
            <person name="LaButti K."/>
            <person name="Morin E."/>
            <person name="Salamov A."/>
            <person name="Lipzen A."/>
            <person name="Mereny Z."/>
            <person name="Hegedus B."/>
            <person name="Baldrian P."/>
            <person name="Stursova M."/>
            <person name="Weitz H."/>
            <person name="Taylor A."/>
            <person name="Grigoriev I.V."/>
            <person name="Nagy L.G."/>
            <person name="Martin F."/>
            <person name="Kauserud H."/>
        </authorList>
    </citation>
    <scope>NUCLEOTIDE SEQUENCE</scope>
    <source>
        <strain evidence="1">CBHHK188m</strain>
    </source>
</reference>
<comment type="caution">
    <text evidence="1">The sequence shown here is derived from an EMBL/GenBank/DDBJ whole genome shotgun (WGS) entry which is preliminary data.</text>
</comment>
<dbReference type="EMBL" id="JARJLG010000025">
    <property type="protein sequence ID" value="KAJ7769550.1"/>
    <property type="molecule type" value="Genomic_DNA"/>
</dbReference>
<sequence>MSLVFGTLQWPWGMPAACIQLVVSTLLKVHHTVPAFILLFVNPVSQMGPRYVLVIVSITYCFKHSGRRWTPMGHCVKRQGGIHGLPDSMQHQQQMKVGRRPRDKTVGICTPHFCQNEKGAG</sequence>
<dbReference type="Proteomes" id="UP001215280">
    <property type="component" value="Unassembled WGS sequence"/>
</dbReference>
<name>A0AAD7NPD3_9AGAR</name>
<evidence type="ECO:0000313" key="2">
    <source>
        <dbReference type="Proteomes" id="UP001215280"/>
    </source>
</evidence>
<keyword evidence="2" id="KW-1185">Reference proteome</keyword>
<evidence type="ECO:0000313" key="1">
    <source>
        <dbReference type="EMBL" id="KAJ7769550.1"/>
    </source>
</evidence>
<gene>
    <name evidence="1" type="ORF">DFH07DRAFT_768828</name>
</gene>
<accession>A0AAD7NPD3</accession>